<dbReference type="Proteomes" id="UP000236546">
    <property type="component" value="Unassembled WGS sequence"/>
</dbReference>
<evidence type="ECO:0000313" key="1">
    <source>
        <dbReference type="EMBL" id="PNP45681.1"/>
    </source>
</evidence>
<organism evidence="1 2">
    <name type="scientific">Trichoderma gamsii</name>
    <dbReference type="NCBI Taxonomy" id="398673"/>
    <lineage>
        <taxon>Eukaryota</taxon>
        <taxon>Fungi</taxon>
        <taxon>Dikarya</taxon>
        <taxon>Ascomycota</taxon>
        <taxon>Pezizomycotina</taxon>
        <taxon>Sordariomycetes</taxon>
        <taxon>Hypocreomycetidae</taxon>
        <taxon>Hypocreales</taxon>
        <taxon>Hypocreaceae</taxon>
        <taxon>Trichoderma</taxon>
    </lineage>
</organism>
<proteinExistence type="predicted"/>
<dbReference type="AlphaFoldDB" id="A0A2K0TJI3"/>
<name>A0A2K0TJI3_9HYPO</name>
<reference evidence="1 2" key="1">
    <citation type="submission" date="2017-02" db="EMBL/GenBank/DDBJ databases">
        <title>Genomes of Trichoderma spp. with biocontrol activity.</title>
        <authorList>
            <person name="Gardiner D."/>
            <person name="Kazan K."/>
            <person name="Vos C."/>
            <person name="Harvey P."/>
        </authorList>
    </citation>
    <scope>NUCLEOTIDE SEQUENCE [LARGE SCALE GENOMIC DNA]</scope>
    <source>
        <strain evidence="1 2">A5MH</strain>
    </source>
</reference>
<sequence length="53" mass="6113">MKDGTWTSWKLAASKTVTQFSNNDYRYCSEVDSNTRFPRFSDCRVFLATVPSP</sequence>
<evidence type="ECO:0000313" key="2">
    <source>
        <dbReference type="Proteomes" id="UP000236546"/>
    </source>
</evidence>
<gene>
    <name evidence="1" type="ORF">TGAMA5MH_02906</name>
</gene>
<comment type="caution">
    <text evidence="1">The sequence shown here is derived from an EMBL/GenBank/DDBJ whole genome shotgun (WGS) entry which is preliminary data.</text>
</comment>
<accession>A0A2K0TJI3</accession>
<protein>
    <submittedName>
        <fullName evidence="1">Uncharacterized protein</fullName>
    </submittedName>
</protein>
<dbReference type="EMBL" id="MTYH01000024">
    <property type="protein sequence ID" value="PNP45681.1"/>
    <property type="molecule type" value="Genomic_DNA"/>
</dbReference>